<evidence type="ECO:0000256" key="1">
    <source>
        <dbReference type="SAM" id="Phobius"/>
    </source>
</evidence>
<dbReference type="EMBL" id="JAGMUU010000025">
    <property type="protein sequence ID" value="KAH7123420.1"/>
    <property type="molecule type" value="Genomic_DNA"/>
</dbReference>
<evidence type="ECO:0000313" key="3">
    <source>
        <dbReference type="Proteomes" id="UP000717696"/>
    </source>
</evidence>
<sequence length="221" mass="24898">MSLSLPAVIALSITLPVLVAVFSFIVWYNHGRNNDGLEEEQGIRWDLWLGQPDNATSEADLSCGPDIDLPMAALQQSPDITRPIRLEQPSAPLCHFNIAIYTFRRDQWLELGDPMHVLVPQKPRVLYSFYFNPLLVAKGQDGRLEDIDFTKAKSQSIDQFRATEAGSGFDTEIDGILYERLSDYQVDMVETIARPKVALGTLQVKDALLKLTDDIFSWKTN</sequence>
<proteinExistence type="predicted"/>
<dbReference type="OrthoDB" id="5106057at2759"/>
<keyword evidence="1" id="KW-1133">Transmembrane helix</keyword>
<name>A0A9P9DMI3_9HYPO</name>
<dbReference type="Proteomes" id="UP000717696">
    <property type="component" value="Unassembled WGS sequence"/>
</dbReference>
<evidence type="ECO:0000313" key="2">
    <source>
        <dbReference type="EMBL" id="KAH7123420.1"/>
    </source>
</evidence>
<dbReference type="AlphaFoldDB" id="A0A9P9DMI3"/>
<gene>
    <name evidence="2" type="ORF">B0J13DRAFT_154134</name>
</gene>
<keyword evidence="3" id="KW-1185">Reference proteome</keyword>
<protein>
    <submittedName>
        <fullName evidence="2">Uncharacterized protein</fullName>
    </submittedName>
</protein>
<feature type="transmembrane region" description="Helical" evidence="1">
    <location>
        <begin position="6"/>
        <end position="28"/>
    </location>
</feature>
<keyword evidence="1" id="KW-0472">Membrane</keyword>
<keyword evidence="1" id="KW-0812">Transmembrane</keyword>
<accession>A0A9P9DMI3</accession>
<organism evidence="2 3">
    <name type="scientific">Dactylonectria estremocensis</name>
    <dbReference type="NCBI Taxonomy" id="1079267"/>
    <lineage>
        <taxon>Eukaryota</taxon>
        <taxon>Fungi</taxon>
        <taxon>Dikarya</taxon>
        <taxon>Ascomycota</taxon>
        <taxon>Pezizomycotina</taxon>
        <taxon>Sordariomycetes</taxon>
        <taxon>Hypocreomycetidae</taxon>
        <taxon>Hypocreales</taxon>
        <taxon>Nectriaceae</taxon>
        <taxon>Dactylonectria</taxon>
    </lineage>
</organism>
<reference evidence="2" key="1">
    <citation type="journal article" date="2021" name="Nat. Commun.">
        <title>Genetic determinants of endophytism in the Arabidopsis root mycobiome.</title>
        <authorList>
            <person name="Mesny F."/>
            <person name="Miyauchi S."/>
            <person name="Thiergart T."/>
            <person name="Pickel B."/>
            <person name="Atanasova L."/>
            <person name="Karlsson M."/>
            <person name="Huettel B."/>
            <person name="Barry K.W."/>
            <person name="Haridas S."/>
            <person name="Chen C."/>
            <person name="Bauer D."/>
            <person name="Andreopoulos W."/>
            <person name="Pangilinan J."/>
            <person name="LaButti K."/>
            <person name="Riley R."/>
            <person name="Lipzen A."/>
            <person name="Clum A."/>
            <person name="Drula E."/>
            <person name="Henrissat B."/>
            <person name="Kohler A."/>
            <person name="Grigoriev I.V."/>
            <person name="Martin F.M."/>
            <person name="Hacquard S."/>
        </authorList>
    </citation>
    <scope>NUCLEOTIDE SEQUENCE</scope>
    <source>
        <strain evidence="2">MPI-CAGE-AT-0021</strain>
    </source>
</reference>
<comment type="caution">
    <text evidence="2">The sequence shown here is derived from an EMBL/GenBank/DDBJ whole genome shotgun (WGS) entry which is preliminary data.</text>
</comment>